<dbReference type="Pfam" id="PF24225">
    <property type="entry name" value="DUF7441"/>
    <property type="match status" value="1"/>
</dbReference>
<dbReference type="EMBL" id="KU594607">
    <property type="protein sequence ID" value="AMO43311.1"/>
    <property type="molecule type" value="Genomic_DNA"/>
</dbReference>
<dbReference type="EMBL" id="KX349296">
    <property type="protein sequence ID" value="AOO12711.1"/>
    <property type="molecule type" value="Genomic_DNA"/>
</dbReference>
<evidence type="ECO:0000313" key="3">
    <source>
        <dbReference type="EMBL" id="AOO12711.1"/>
    </source>
</evidence>
<accession>A0A127KMX7</accession>
<evidence type="ECO:0000259" key="1">
    <source>
        <dbReference type="Pfam" id="PF24225"/>
    </source>
</evidence>
<name>A0A127KMX7_9CAUD</name>
<reference evidence="2 5" key="2">
    <citation type="submission" date="2016-01" db="EMBL/GenBank/DDBJ databases">
        <title>The genomic content and context of auxiliary metabolic genes in marine cyanophages.</title>
        <authorList>
            <person name="Marston M.F."/>
            <person name="Martiny J.B.H."/>
            <person name="Crummett L.T."/>
        </authorList>
    </citation>
    <scope>NUCLEOTIDE SEQUENCE [LARGE SCALE GENOMIC DNA]</scope>
    <source>
        <strain evidence="2">W2_07_0710</strain>
    </source>
</reference>
<evidence type="ECO:0000313" key="5">
    <source>
        <dbReference type="Proteomes" id="UP000225786"/>
    </source>
</evidence>
<feature type="domain" description="DUF7441" evidence="1">
    <location>
        <begin position="4"/>
        <end position="61"/>
    </location>
</feature>
<dbReference type="InterPro" id="IPR055864">
    <property type="entry name" value="DUF7441"/>
</dbReference>
<sequence>MTPTINSDWFTQTSDKLYDRHYYTLGNKKFHDYELMREHWFNSIITNQVVVVHDYKKKGFA</sequence>
<gene>
    <name evidence="3" type="ORF">Sn130910_064</name>
    <name evidence="2" type="ORF">W270710_067</name>
</gene>
<proteinExistence type="predicted"/>
<dbReference type="Proteomes" id="UP000223571">
    <property type="component" value="Segment"/>
</dbReference>
<organism evidence="2 5">
    <name type="scientific">Cyanophage S-RIM44</name>
    <dbReference type="NCBI Taxonomy" id="1278485"/>
    <lineage>
        <taxon>Viruses</taxon>
        <taxon>Duplodnaviria</taxon>
        <taxon>Heunggongvirae</taxon>
        <taxon>Uroviricota</taxon>
        <taxon>Caudoviricetes</taxon>
        <taxon>Pantevenvirales</taxon>
        <taxon>Kyanoviridae</taxon>
        <taxon>Vellamovirus</taxon>
        <taxon>Vellamovirus rhodeisland44</taxon>
    </lineage>
</organism>
<evidence type="ECO:0000313" key="2">
    <source>
        <dbReference type="EMBL" id="AMO43311.1"/>
    </source>
</evidence>
<reference evidence="3 4" key="1">
    <citation type="journal article" date="2016" name="Environ. Microbiol.">
        <title>Genomic diversification of marine cyanophages into stable ecotypes.</title>
        <authorList>
            <person name="Marston M.F."/>
            <person name="Martiny J.B."/>
        </authorList>
    </citation>
    <scope>NUCLEOTIDE SEQUENCE [LARGE SCALE GENOMIC DNA]</scope>
    <source>
        <strain evidence="3">Sn_13_0910</strain>
    </source>
</reference>
<evidence type="ECO:0000313" key="4">
    <source>
        <dbReference type="Proteomes" id="UP000223571"/>
    </source>
</evidence>
<dbReference type="Proteomes" id="UP000225786">
    <property type="component" value="Segment"/>
</dbReference>
<protein>
    <recommendedName>
        <fullName evidence="1">DUF7441 domain-containing protein</fullName>
    </recommendedName>
</protein>